<organism evidence="1 2">
    <name type="scientific">Ureibacillus acetophenoni</name>
    <dbReference type="NCBI Taxonomy" id="614649"/>
    <lineage>
        <taxon>Bacteria</taxon>
        <taxon>Bacillati</taxon>
        <taxon>Bacillota</taxon>
        <taxon>Bacilli</taxon>
        <taxon>Bacillales</taxon>
        <taxon>Caryophanaceae</taxon>
        <taxon>Ureibacillus</taxon>
    </lineage>
</organism>
<dbReference type="AlphaFoldDB" id="A0A285UNH4"/>
<dbReference type="PANTHER" id="PTHR46182">
    <property type="entry name" value="FI19480P1"/>
    <property type="match status" value="1"/>
</dbReference>
<reference evidence="2" key="1">
    <citation type="submission" date="2017-08" db="EMBL/GenBank/DDBJ databases">
        <authorList>
            <person name="Varghese N."/>
            <person name="Submissions S."/>
        </authorList>
    </citation>
    <scope>NUCLEOTIDE SEQUENCE [LARGE SCALE GENOMIC DNA]</scope>
    <source>
        <strain evidence="2">JC23</strain>
    </source>
</reference>
<protein>
    <recommendedName>
        <fullName evidence="3">IPT/TIG domain-containing protein</fullName>
    </recommendedName>
</protein>
<dbReference type="Gene3D" id="2.60.40.10">
    <property type="entry name" value="Immunoglobulins"/>
    <property type="match status" value="2"/>
</dbReference>
<dbReference type="GO" id="GO:0031410">
    <property type="term" value="C:cytoplasmic vesicle"/>
    <property type="evidence" value="ECO:0007669"/>
    <property type="project" value="TreeGrafter"/>
</dbReference>
<dbReference type="OrthoDB" id="9805017at2"/>
<keyword evidence="2" id="KW-1185">Reference proteome</keyword>
<dbReference type="Pfam" id="PF22352">
    <property type="entry name" value="K319L-like_PKD"/>
    <property type="match status" value="2"/>
</dbReference>
<dbReference type="EMBL" id="OBQC01000015">
    <property type="protein sequence ID" value="SOC43267.1"/>
    <property type="molecule type" value="Genomic_DNA"/>
</dbReference>
<dbReference type="RefSeq" id="WP_097150730.1">
    <property type="nucleotide sequence ID" value="NZ_OBQC01000015.1"/>
</dbReference>
<dbReference type="InterPro" id="IPR013783">
    <property type="entry name" value="Ig-like_fold"/>
</dbReference>
<dbReference type="InterPro" id="IPR029865">
    <property type="entry name" value="KIAA0319-like"/>
</dbReference>
<evidence type="ECO:0008006" key="3">
    <source>
        <dbReference type="Google" id="ProtNLM"/>
    </source>
</evidence>
<evidence type="ECO:0000313" key="2">
    <source>
        <dbReference type="Proteomes" id="UP000219252"/>
    </source>
</evidence>
<accession>A0A285UNH4</accession>
<gene>
    <name evidence="1" type="ORF">SAMN05877842_11555</name>
</gene>
<name>A0A285UNH4_9BACL</name>
<dbReference type="GO" id="GO:0016020">
    <property type="term" value="C:membrane"/>
    <property type="evidence" value="ECO:0007669"/>
    <property type="project" value="TreeGrafter"/>
</dbReference>
<evidence type="ECO:0000313" key="1">
    <source>
        <dbReference type="EMBL" id="SOC43267.1"/>
    </source>
</evidence>
<dbReference type="PANTHER" id="PTHR46182:SF2">
    <property type="entry name" value="FI19480P1"/>
    <property type="match status" value="1"/>
</dbReference>
<proteinExistence type="predicted"/>
<sequence length="666" mass="69898">MPTVGPINALNGFPVWYKDDNGLRLMLNTDVDDPFNIVTRADLPDPSAPISFPDNFPGELFYFTAEAEMRTDAMRARLVLALEAAFVNEIPDHGEQIVFGRVRIRVDGLVAGETYTVTHPYGIQSFVAEDDGDGGGEINFTEDIGGMNGGNFEMALDSKVFPFVTWDPSIEPLAPEGYIGDPTIEHEITGSPVENIFRIQGPGIGIGSPFASPLDPINTIETNLFNVSGKISTISGVEVTRATYTQSDATGGVIDVFAISDVTPQSIQVTGSGLNPTLLVGGNGLYFARVSYEGAEPPSSITVTNLGDNDPTSVQEVEPVDFITAAANYNTITETLTITATSSDSIHEVTLTVTEFDLQLPTTGPLSLLTDIVPANVTIVSSRGGSRTVPVTIDGEVTPPTGVVANAGPDQTVFFGSTVQLNGANSSGTVTSYQWVQISGDPVVTLTGANTSNPTFIAPNVNTSLTFQLTVTGEGGSSSDTVVINVVDIGPPPSANAGLDQTVQQGSLVTLTGSATGVVSTYQWLQISGPTVQLNNVNSATASFTFPNQNATLIFQLTVTGPGGTSTDTVQISSIADVITVTRVQFRTGDSEWRIAGTSNVNGATITIYIGNTLNGTVLAQVVTDALGEWEYRVEPSTVQPDATRAISIQSSSGGVLVNVPINIRN</sequence>
<dbReference type="Proteomes" id="UP000219252">
    <property type="component" value="Unassembled WGS sequence"/>
</dbReference>